<sequence>MNGTPAYRYGAVMDRPSLFGKAAIQGINDPSAANDPPAALESAGALGALGAPDALDVLGDRAALSRKEAP</sequence>
<comment type="caution">
    <text evidence="1">The sequence shown here is derived from an EMBL/GenBank/DDBJ whole genome shotgun (WGS) entry which is preliminary data.</text>
</comment>
<name>A0A4D4LG27_STRVO</name>
<organism evidence="1 2">
    <name type="scientific">Streptomyces violaceusniger</name>
    <dbReference type="NCBI Taxonomy" id="68280"/>
    <lineage>
        <taxon>Bacteria</taxon>
        <taxon>Bacillati</taxon>
        <taxon>Actinomycetota</taxon>
        <taxon>Actinomycetes</taxon>
        <taxon>Kitasatosporales</taxon>
        <taxon>Streptomycetaceae</taxon>
        <taxon>Streptomyces</taxon>
        <taxon>Streptomyces violaceusniger group</taxon>
    </lineage>
</organism>
<dbReference type="EMBL" id="BJHW01000001">
    <property type="protein sequence ID" value="GDY58206.1"/>
    <property type="molecule type" value="Genomic_DNA"/>
</dbReference>
<evidence type="ECO:0000313" key="2">
    <source>
        <dbReference type="Proteomes" id="UP000301309"/>
    </source>
</evidence>
<dbReference type="Proteomes" id="UP000301309">
    <property type="component" value="Unassembled WGS sequence"/>
</dbReference>
<dbReference type="AlphaFoldDB" id="A0A4D4LG27"/>
<dbReference type="RefSeq" id="WP_137980432.1">
    <property type="nucleotide sequence ID" value="NZ_BAAASO010000124.1"/>
</dbReference>
<proteinExistence type="predicted"/>
<reference evidence="1 2" key="1">
    <citation type="journal article" date="2020" name="Int. J. Syst. Evol. Microbiol.">
        <title>Reclassification of Streptomyces castelarensis and Streptomyces sporoclivatus as later heterotypic synonyms of Streptomyces antimycoticus.</title>
        <authorList>
            <person name="Komaki H."/>
            <person name="Tamura T."/>
        </authorList>
    </citation>
    <scope>NUCLEOTIDE SEQUENCE [LARGE SCALE GENOMIC DNA]</scope>
    <source>
        <strain evidence="1 2">NBRC 13459</strain>
    </source>
</reference>
<evidence type="ECO:0000313" key="1">
    <source>
        <dbReference type="EMBL" id="GDY58206.1"/>
    </source>
</evidence>
<accession>A0A4D4LG27</accession>
<keyword evidence="2" id="KW-1185">Reference proteome</keyword>
<gene>
    <name evidence="1" type="ORF">SVIO_088290</name>
</gene>
<protein>
    <submittedName>
        <fullName evidence="1">Uncharacterized protein</fullName>
    </submittedName>
</protein>